<evidence type="ECO:0000256" key="5">
    <source>
        <dbReference type="ARBA" id="ARBA00022692"/>
    </source>
</evidence>
<keyword evidence="7" id="KW-0406">Ion transport</keyword>
<keyword evidence="4" id="KW-1134">Transmembrane beta strand</keyword>
<reference evidence="11" key="1">
    <citation type="submission" date="2022-03" db="EMBL/GenBank/DDBJ databases">
        <authorList>
            <person name="Sayadi A."/>
        </authorList>
    </citation>
    <scope>NUCLEOTIDE SEQUENCE</scope>
</reference>
<dbReference type="InterPro" id="IPR027246">
    <property type="entry name" value="Porin_Euk/Tom40"/>
</dbReference>
<keyword evidence="3" id="KW-0813">Transport</keyword>
<comment type="subcellular location">
    <subcellularLocation>
        <location evidence="1">Mitochondrion outer membrane</location>
    </subcellularLocation>
</comment>
<keyword evidence="10" id="KW-0472">Membrane</keyword>
<dbReference type="Pfam" id="PF01459">
    <property type="entry name" value="Porin_3"/>
    <property type="match status" value="1"/>
</dbReference>
<dbReference type="Gene3D" id="2.40.160.10">
    <property type="entry name" value="Porin"/>
    <property type="match status" value="1"/>
</dbReference>
<name>A0A9P0KLL5_ACAOB</name>
<protein>
    <recommendedName>
        <fullName evidence="13">Voltage-dependent anion-selective channel</fullName>
    </recommendedName>
</protein>
<dbReference type="AlphaFoldDB" id="A0A9P0KLL5"/>
<comment type="similarity">
    <text evidence="2">Belongs to the eukaryotic mitochondrial porin family.</text>
</comment>
<gene>
    <name evidence="11" type="ORF">ACAOBT_LOCUS13024</name>
</gene>
<organism evidence="11 12">
    <name type="scientific">Acanthoscelides obtectus</name>
    <name type="common">Bean weevil</name>
    <name type="synonym">Bruchus obtectus</name>
    <dbReference type="NCBI Taxonomy" id="200917"/>
    <lineage>
        <taxon>Eukaryota</taxon>
        <taxon>Metazoa</taxon>
        <taxon>Ecdysozoa</taxon>
        <taxon>Arthropoda</taxon>
        <taxon>Hexapoda</taxon>
        <taxon>Insecta</taxon>
        <taxon>Pterygota</taxon>
        <taxon>Neoptera</taxon>
        <taxon>Endopterygota</taxon>
        <taxon>Coleoptera</taxon>
        <taxon>Polyphaga</taxon>
        <taxon>Cucujiformia</taxon>
        <taxon>Chrysomeloidea</taxon>
        <taxon>Chrysomelidae</taxon>
        <taxon>Bruchinae</taxon>
        <taxon>Bruchini</taxon>
        <taxon>Acanthoscelides</taxon>
    </lineage>
</organism>
<dbReference type="FunFam" id="2.40.160.10:FF:000001">
    <property type="entry name" value="Voltage-dependent anion-selective channel protein 2"/>
    <property type="match status" value="1"/>
</dbReference>
<evidence type="ECO:0000313" key="12">
    <source>
        <dbReference type="Proteomes" id="UP001152888"/>
    </source>
</evidence>
<evidence type="ECO:0000256" key="10">
    <source>
        <dbReference type="ARBA" id="ARBA00023136"/>
    </source>
</evidence>
<keyword evidence="8" id="KW-0626">Porin</keyword>
<dbReference type="GO" id="GO:0046930">
    <property type="term" value="C:pore complex"/>
    <property type="evidence" value="ECO:0007669"/>
    <property type="project" value="UniProtKB-KW"/>
</dbReference>
<dbReference type="GO" id="GO:0015288">
    <property type="term" value="F:porin activity"/>
    <property type="evidence" value="ECO:0007669"/>
    <property type="project" value="UniProtKB-KW"/>
</dbReference>
<evidence type="ECO:0000256" key="8">
    <source>
        <dbReference type="ARBA" id="ARBA00023114"/>
    </source>
</evidence>
<dbReference type="GO" id="GO:0008308">
    <property type="term" value="F:voltage-gated monoatomic anion channel activity"/>
    <property type="evidence" value="ECO:0007669"/>
    <property type="project" value="InterPro"/>
</dbReference>
<dbReference type="PANTHER" id="PTHR11743:SF70">
    <property type="entry name" value="GH26960P-RELATED"/>
    <property type="match status" value="1"/>
</dbReference>
<evidence type="ECO:0000256" key="9">
    <source>
        <dbReference type="ARBA" id="ARBA00023128"/>
    </source>
</evidence>
<dbReference type="CDD" id="cd07306">
    <property type="entry name" value="Porin3_VDAC"/>
    <property type="match status" value="1"/>
</dbReference>
<keyword evidence="12" id="KW-1185">Reference proteome</keyword>
<keyword evidence="9" id="KW-0496">Mitochondrion</keyword>
<evidence type="ECO:0000256" key="2">
    <source>
        <dbReference type="ARBA" id="ARBA00007780"/>
    </source>
</evidence>
<evidence type="ECO:0000256" key="6">
    <source>
        <dbReference type="ARBA" id="ARBA00022787"/>
    </source>
</evidence>
<comment type="caution">
    <text evidence="11">The sequence shown here is derived from an EMBL/GenBank/DDBJ whole genome shotgun (WGS) entry which is preliminary data.</text>
</comment>
<keyword evidence="6" id="KW-1000">Mitochondrion outer membrane</keyword>
<evidence type="ECO:0000256" key="3">
    <source>
        <dbReference type="ARBA" id="ARBA00022448"/>
    </source>
</evidence>
<evidence type="ECO:0000256" key="7">
    <source>
        <dbReference type="ARBA" id="ARBA00023065"/>
    </source>
</evidence>
<evidence type="ECO:0000313" key="11">
    <source>
        <dbReference type="EMBL" id="CAH1978014.1"/>
    </source>
</evidence>
<evidence type="ECO:0000256" key="4">
    <source>
        <dbReference type="ARBA" id="ARBA00022452"/>
    </source>
</evidence>
<sequence length="282" mass="30236">MGPPPYPDLGKRAKDVFNKGYHFGLLKLDCKTKTSGGVQFNTGGTSNQESGKVHGSLETKYTVKEYGITFTEKWTTENTLGTEVSIQDQILKGLKLGGQISFCPQTGYKSAKLISAFQNARVAMNFDIDLDQNGPNILGSAVVAHQGWLAGYQAGFDANQSKLTKSNFALGFATNEFVLHTSVEDGQTFGGSIYQKLSPKLETGINLAWSAGSHNTKFGIGAKFDLDADAAVRAKVDNACQVGLGYQQRLREGVTLTLSALIDGKNFNNGGHKVGLALELEA</sequence>
<dbReference type="EMBL" id="CAKOFQ010006868">
    <property type="protein sequence ID" value="CAH1978014.1"/>
    <property type="molecule type" value="Genomic_DNA"/>
</dbReference>
<dbReference type="PANTHER" id="PTHR11743">
    <property type="entry name" value="VOLTAGE-DEPENDENT ANION-SELECTIVE CHANNEL"/>
    <property type="match status" value="1"/>
</dbReference>
<dbReference type="GO" id="GO:0005741">
    <property type="term" value="C:mitochondrial outer membrane"/>
    <property type="evidence" value="ECO:0007669"/>
    <property type="project" value="UniProtKB-SubCell"/>
</dbReference>
<evidence type="ECO:0000256" key="1">
    <source>
        <dbReference type="ARBA" id="ARBA00004294"/>
    </source>
</evidence>
<dbReference type="OrthoDB" id="7827681at2759"/>
<proteinExistence type="inferred from homology"/>
<evidence type="ECO:0008006" key="13">
    <source>
        <dbReference type="Google" id="ProtNLM"/>
    </source>
</evidence>
<dbReference type="InterPro" id="IPR023614">
    <property type="entry name" value="Porin_dom_sf"/>
</dbReference>
<dbReference type="PRINTS" id="PR00185">
    <property type="entry name" value="EUKARYTPORIN"/>
</dbReference>
<dbReference type="Proteomes" id="UP001152888">
    <property type="component" value="Unassembled WGS sequence"/>
</dbReference>
<keyword evidence="5" id="KW-0812">Transmembrane</keyword>
<dbReference type="InterPro" id="IPR001925">
    <property type="entry name" value="Porin_Euk"/>
</dbReference>
<accession>A0A9P0KLL5</accession>